<evidence type="ECO:0000313" key="4">
    <source>
        <dbReference type="EMBL" id="OIQ83661.1"/>
    </source>
</evidence>
<feature type="domain" description="EAL" evidence="2">
    <location>
        <begin position="414"/>
        <end position="666"/>
    </location>
</feature>
<dbReference type="InterPro" id="IPR043128">
    <property type="entry name" value="Rev_trsase/Diguanyl_cyclase"/>
</dbReference>
<gene>
    <name evidence="4" type="primary">cph2_60</name>
    <name evidence="4" type="ORF">GALL_345340</name>
</gene>
<dbReference type="Pfam" id="PF00563">
    <property type="entry name" value="EAL"/>
    <property type="match status" value="1"/>
</dbReference>
<evidence type="ECO:0000259" key="3">
    <source>
        <dbReference type="PROSITE" id="PS50887"/>
    </source>
</evidence>
<evidence type="ECO:0000259" key="2">
    <source>
        <dbReference type="PROSITE" id="PS50883"/>
    </source>
</evidence>
<dbReference type="EMBL" id="MLJW01000683">
    <property type="protein sequence ID" value="OIQ83661.1"/>
    <property type="molecule type" value="Genomic_DNA"/>
</dbReference>
<dbReference type="NCBIfam" id="TIGR00254">
    <property type="entry name" value="GGDEF"/>
    <property type="match status" value="1"/>
</dbReference>
<dbReference type="SUPFAM" id="SSF141868">
    <property type="entry name" value="EAL domain-like"/>
    <property type="match status" value="1"/>
</dbReference>
<dbReference type="SUPFAM" id="SSF55073">
    <property type="entry name" value="Nucleotide cyclase"/>
    <property type="match status" value="1"/>
</dbReference>
<keyword evidence="1" id="KW-0472">Membrane</keyword>
<accession>A0A1J5R675</accession>
<dbReference type="GO" id="GO:0071111">
    <property type="term" value="F:cyclic-guanylate-specific phosphodiesterase activity"/>
    <property type="evidence" value="ECO:0007669"/>
    <property type="project" value="InterPro"/>
</dbReference>
<organism evidence="4">
    <name type="scientific">mine drainage metagenome</name>
    <dbReference type="NCBI Taxonomy" id="410659"/>
    <lineage>
        <taxon>unclassified sequences</taxon>
        <taxon>metagenomes</taxon>
        <taxon>ecological metagenomes</taxon>
    </lineage>
</organism>
<dbReference type="InterPro" id="IPR001633">
    <property type="entry name" value="EAL_dom"/>
</dbReference>
<dbReference type="CDD" id="cd01948">
    <property type="entry name" value="EAL"/>
    <property type="match status" value="1"/>
</dbReference>
<feature type="domain" description="GGDEF" evidence="3">
    <location>
        <begin position="273"/>
        <end position="405"/>
    </location>
</feature>
<dbReference type="PANTHER" id="PTHR33121">
    <property type="entry name" value="CYCLIC DI-GMP PHOSPHODIESTERASE PDEF"/>
    <property type="match status" value="1"/>
</dbReference>
<evidence type="ECO:0000256" key="1">
    <source>
        <dbReference type="SAM" id="Phobius"/>
    </source>
</evidence>
<dbReference type="CDD" id="cd01949">
    <property type="entry name" value="GGDEF"/>
    <property type="match status" value="1"/>
</dbReference>
<dbReference type="Gene3D" id="3.20.20.450">
    <property type="entry name" value="EAL domain"/>
    <property type="match status" value="1"/>
</dbReference>
<dbReference type="InterPro" id="IPR000160">
    <property type="entry name" value="GGDEF_dom"/>
</dbReference>
<dbReference type="FunFam" id="3.20.20.450:FF:000001">
    <property type="entry name" value="Cyclic di-GMP phosphodiesterase yahA"/>
    <property type="match status" value="1"/>
</dbReference>
<dbReference type="InterPro" id="IPR035919">
    <property type="entry name" value="EAL_sf"/>
</dbReference>
<dbReference type="PANTHER" id="PTHR33121:SF70">
    <property type="entry name" value="SIGNALING PROTEIN YKOW"/>
    <property type="match status" value="1"/>
</dbReference>
<comment type="caution">
    <text evidence="4">The sequence shown here is derived from an EMBL/GenBank/DDBJ whole genome shotgun (WGS) entry which is preliminary data.</text>
</comment>
<protein>
    <submittedName>
        <fullName evidence="4">Phytochrome-like protein cph2</fullName>
    </submittedName>
</protein>
<dbReference type="Pfam" id="PF00990">
    <property type="entry name" value="GGDEF"/>
    <property type="match status" value="1"/>
</dbReference>
<dbReference type="AlphaFoldDB" id="A0A1J5R675"/>
<dbReference type="PROSITE" id="PS50887">
    <property type="entry name" value="GGDEF"/>
    <property type="match status" value="1"/>
</dbReference>
<dbReference type="InterPro" id="IPR029787">
    <property type="entry name" value="Nucleotide_cyclase"/>
</dbReference>
<keyword evidence="1" id="KW-1133">Transmembrane helix</keyword>
<reference evidence="4" key="1">
    <citation type="submission" date="2016-10" db="EMBL/GenBank/DDBJ databases">
        <title>Sequence of Gallionella enrichment culture.</title>
        <authorList>
            <person name="Poehlein A."/>
            <person name="Muehling M."/>
            <person name="Daniel R."/>
        </authorList>
    </citation>
    <scope>NUCLEOTIDE SEQUENCE</scope>
</reference>
<keyword evidence="1" id="KW-0812">Transmembrane</keyword>
<dbReference type="SMART" id="SM00052">
    <property type="entry name" value="EAL"/>
    <property type="match status" value="1"/>
</dbReference>
<feature type="transmembrane region" description="Helical" evidence="1">
    <location>
        <begin position="206"/>
        <end position="226"/>
    </location>
</feature>
<dbReference type="PROSITE" id="PS50883">
    <property type="entry name" value="EAL"/>
    <property type="match status" value="1"/>
</dbReference>
<dbReference type="InterPro" id="IPR050706">
    <property type="entry name" value="Cyclic-di-GMP_PDE-like"/>
</dbReference>
<sequence length="676" mass="72873">MTVPRPAWMRRPAARPSLLVQFGSLSLVVIAVLGLVIGQQLHSLIAERAQANARASAAVYLQLVQRAFFTPDTQSPSTGAVATPHQLSLSEQLTEDPVVRQQVLSATAWLADGMVVFSTARGEIGSREVLPASAKKALAGETVSGTADASRVRSDTYDVRQHAREQVMFVDMPLSIGGRSTPAVVVEITQDYVQTEAAIRHDTSIVYGWLAGGLLVLYLALFRVVATASRRIRHQSAVNRDLALHDTLTGLANRSLLRDQVTQALVAARRHDDHVALLLLDLDRFKEINDTLGHHHGDLLLALIGPRLQPALRPGDTIARLGGDEFVILLPEVVDATEALLVARSVLRALDEVFAVDGVELDVGGSVGIAVSPEHGEDFETLLRHADVAMYAAKTNQTGATIYDPAYDANSPARLAMLGELRRGIEAGQLVLHYQPQVDMDSGEVTGAEALVRWDHPTRGLLFPDEFIPLAERTGLIRPLTLAVLDQALAQAARWAQAGRPLAVAVNLSARSLLELTLHDDVATALARHGVPGSMLELEITESTVMADPERALVVLRSLTDLGVTVSIDDFGTGYSSMAYLQRLPVHGLKIDRSFVTDLSGDVNEVIVSSSIDLARSLGLHVIAEGVEDRSTWDRLAVLGCHAGQGYYLSRPVPAEAFDAWFAHHLDQELSAAPGV</sequence>
<dbReference type="Gene3D" id="3.30.70.270">
    <property type="match status" value="1"/>
</dbReference>
<proteinExistence type="predicted"/>
<dbReference type="SMART" id="SM00267">
    <property type="entry name" value="GGDEF"/>
    <property type="match status" value="1"/>
</dbReference>
<name>A0A1J5R675_9ZZZZ</name>